<organism evidence="2 3">
    <name type="scientific">Burkholderia plantarii</name>
    <dbReference type="NCBI Taxonomy" id="41899"/>
    <lineage>
        <taxon>Bacteria</taxon>
        <taxon>Pseudomonadati</taxon>
        <taxon>Pseudomonadota</taxon>
        <taxon>Betaproteobacteria</taxon>
        <taxon>Burkholderiales</taxon>
        <taxon>Burkholderiaceae</taxon>
        <taxon>Burkholderia</taxon>
    </lineage>
</organism>
<accession>A0A0B6S7U3</accession>
<feature type="compositionally biased region" description="Polar residues" evidence="1">
    <location>
        <begin position="1"/>
        <end position="10"/>
    </location>
</feature>
<feature type="compositionally biased region" description="Basic residues" evidence="1">
    <location>
        <begin position="70"/>
        <end position="82"/>
    </location>
</feature>
<protein>
    <submittedName>
        <fullName evidence="2">Uncharacterized protein</fullName>
    </submittedName>
</protein>
<reference evidence="3" key="1">
    <citation type="submission" date="2011-03" db="EMBL/GenBank/DDBJ databases">
        <authorList>
            <person name="Voget S."/>
            <person name="Streit W.R."/>
            <person name="Jaeger K.E."/>
            <person name="Daniel R."/>
        </authorList>
    </citation>
    <scope>NUCLEOTIDE SEQUENCE [LARGE SCALE GENOMIC DNA]</scope>
    <source>
        <strain evidence="3">PG1</strain>
    </source>
</reference>
<dbReference type="Proteomes" id="UP000031838">
    <property type="component" value="Chromosome 2"/>
</dbReference>
<evidence type="ECO:0000256" key="1">
    <source>
        <dbReference type="SAM" id="MobiDB-lite"/>
    </source>
</evidence>
<gene>
    <name evidence="2" type="ORF">BGL_2c02150</name>
</gene>
<feature type="compositionally biased region" description="Low complexity" evidence="1">
    <location>
        <begin position="132"/>
        <end position="149"/>
    </location>
</feature>
<keyword evidence="3" id="KW-1185">Reference proteome</keyword>
<sequence length="300" mass="30939">MAINRAPSSNAQANAAGQARLADAQQNAAGKEGARAAQRATSYNGTLFTNTNQAQNGNQAAQRKFASLARNKKRANVARARRNAASGAGDDEGGDVQVKQDDMDALNGGRGGGGGRQQQEQNDQPEIGAAGGDAAASDVRPASAQAAPPSQLDAIAAKFGPGDEAQRAEAVRNAWHDMVRDLFQTAGNSEAGPWAMRLSSLMVALQQIEMKIGPVGAGGVQVLREMLQHLGKGGGSESFHLILPMMMLRASYKAGGRPGEEPGASPLRGKARRERGGAIQQSVGAGLAGRMAKAAQGKKP</sequence>
<proteinExistence type="predicted"/>
<dbReference type="KEGG" id="bgp:BGL_2c02150"/>
<reference evidence="2 3" key="2">
    <citation type="journal article" date="2016" name="Appl. Microbiol. Biotechnol.">
        <title>Mutations improving production and secretion of extracellular lipase by Burkholderia glumae PG1.</title>
        <authorList>
            <person name="Knapp A."/>
            <person name="Voget S."/>
            <person name="Gao R."/>
            <person name="Zaburannyi N."/>
            <person name="Krysciak D."/>
            <person name="Breuer M."/>
            <person name="Hauer B."/>
            <person name="Streit W.R."/>
            <person name="Muller R."/>
            <person name="Daniel R."/>
            <person name="Jaeger K.E."/>
        </authorList>
    </citation>
    <scope>NUCLEOTIDE SEQUENCE [LARGE SCALE GENOMIC DNA]</scope>
    <source>
        <strain evidence="2 3">PG1</strain>
    </source>
</reference>
<dbReference type="EMBL" id="CP002581">
    <property type="protein sequence ID" value="AJK48311.1"/>
    <property type="molecule type" value="Genomic_DNA"/>
</dbReference>
<evidence type="ECO:0000313" key="3">
    <source>
        <dbReference type="Proteomes" id="UP000031838"/>
    </source>
</evidence>
<feature type="compositionally biased region" description="Polar residues" evidence="1">
    <location>
        <begin position="39"/>
        <end position="48"/>
    </location>
</feature>
<evidence type="ECO:0000313" key="2">
    <source>
        <dbReference type="EMBL" id="AJK48311.1"/>
    </source>
</evidence>
<dbReference type="RefSeq" id="WP_042626972.1">
    <property type="nucleotide sequence ID" value="NZ_CP002581.1"/>
</dbReference>
<feature type="region of interest" description="Disordered" evidence="1">
    <location>
        <begin position="253"/>
        <end position="300"/>
    </location>
</feature>
<feature type="region of interest" description="Disordered" evidence="1">
    <location>
        <begin position="1"/>
        <end position="149"/>
    </location>
</feature>
<feature type="compositionally biased region" description="Low complexity" evidence="1">
    <location>
        <begin position="11"/>
        <end position="26"/>
    </location>
</feature>
<feature type="compositionally biased region" description="Low complexity" evidence="1">
    <location>
        <begin position="49"/>
        <end position="62"/>
    </location>
</feature>
<dbReference type="HOGENOM" id="CLU_939013_0_0_4"/>
<name>A0A0B6S7U3_BURPL</name>
<dbReference type="AlphaFoldDB" id="A0A0B6S7U3"/>